<keyword evidence="1" id="KW-0378">Hydrolase</keyword>
<feature type="region of interest" description="Disordered" evidence="3">
    <location>
        <begin position="38"/>
        <end position="93"/>
    </location>
</feature>
<feature type="active site" description="Proton donor/acceptor" evidence="2">
    <location>
        <position position="149"/>
    </location>
</feature>
<protein>
    <submittedName>
        <fullName evidence="4">Class F sortase</fullName>
    </submittedName>
</protein>
<proteinExistence type="predicted"/>
<comment type="caution">
    <text evidence="4">The sequence shown here is derived from an EMBL/GenBank/DDBJ whole genome shotgun (WGS) entry which is preliminary data.</text>
</comment>
<dbReference type="NCBIfam" id="NF033748">
    <property type="entry name" value="class_F_sortase"/>
    <property type="match status" value="1"/>
</dbReference>
<dbReference type="SUPFAM" id="SSF63817">
    <property type="entry name" value="Sortase"/>
    <property type="match status" value="1"/>
</dbReference>
<evidence type="ECO:0000256" key="2">
    <source>
        <dbReference type="PIRSR" id="PIRSR605754-1"/>
    </source>
</evidence>
<dbReference type="RefSeq" id="WP_209338342.1">
    <property type="nucleotide sequence ID" value="NZ_JAGIQL010000007.1"/>
</dbReference>
<dbReference type="InterPro" id="IPR005754">
    <property type="entry name" value="Sortase"/>
</dbReference>
<evidence type="ECO:0000313" key="4">
    <source>
        <dbReference type="EMBL" id="MBP0456558.1"/>
    </source>
</evidence>
<sequence length="238" mass="24697">MTPSEPNTTSRTRRMILVIALVVVCVAGGLAAVAAGWGGGGSPPPQPRPAAAGQLPGHTAGAAVPAPSSSSPAGDGTTKAAPSPSPTSQAPAARPTAIDIPAIGVHSKLLDLGLNGDGTVEVPKKPLQAGWFHDSPRPGQDGPAVILGHVDSYQTGPAVFYRLGSVRPHDKISVTRADHSTVHFTVDAVRKYEKKDFPTLEVYGNTPDPEIRLITCSDWNAAKHEYDGNTVVYGHLTK</sequence>
<dbReference type="CDD" id="cd05829">
    <property type="entry name" value="Sortase_F"/>
    <property type="match status" value="1"/>
</dbReference>
<dbReference type="InterPro" id="IPR023365">
    <property type="entry name" value="Sortase_dom-sf"/>
</dbReference>
<evidence type="ECO:0000256" key="3">
    <source>
        <dbReference type="SAM" id="MobiDB-lite"/>
    </source>
</evidence>
<dbReference type="Pfam" id="PF04203">
    <property type="entry name" value="Sortase"/>
    <property type="match status" value="1"/>
</dbReference>
<name>A0A940MD89_9ACTN</name>
<dbReference type="InterPro" id="IPR042001">
    <property type="entry name" value="Sortase_F"/>
</dbReference>
<feature type="active site" description="Acyl-thioester intermediate" evidence="2">
    <location>
        <position position="216"/>
    </location>
</feature>
<organism evidence="4 5">
    <name type="scientific">Streptomyces montanisoli</name>
    <dbReference type="NCBI Taxonomy" id="2798581"/>
    <lineage>
        <taxon>Bacteria</taxon>
        <taxon>Bacillati</taxon>
        <taxon>Actinomycetota</taxon>
        <taxon>Actinomycetes</taxon>
        <taxon>Kitasatosporales</taxon>
        <taxon>Streptomycetaceae</taxon>
        <taxon>Streptomyces</taxon>
    </lineage>
</organism>
<dbReference type="EMBL" id="JAGIQL010000007">
    <property type="protein sequence ID" value="MBP0456558.1"/>
    <property type="molecule type" value="Genomic_DNA"/>
</dbReference>
<gene>
    <name evidence="4" type="ORF">JFN87_03455</name>
</gene>
<accession>A0A940MD89</accession>
<keyword evidence="5" id="KW-1185">Reference proteome</keyword>
<reference evidence="4" key="1">
    <citation type="submission" date="2021-03" db="EMBL/GenBank/DDBJ databases">
        <title>Whole genome sequence of Streptomyces bomunensis MMS17-BM035.</title>
        <authorList>
            <person name="Lee J.H."/>
        </authorList>
    </citation>
    <scope>NUCLEOTIDE SEQUENCE</scope>
    <source>
        <strain evidence="4">MMS17-BM035</strain>
    </source>
</reference>
<dbReference type="AlphaFoldDB" id="A0A940MD89"/>
<dbReference type="Proteomes" id="UP000670475">
    <property type="component" value="Unassembled WGS sequence"/>
</dbReference>
<dbReference type="GO" id="GO:0016787">
    <property type="term" value="F:hydrolase activity"/>
    <property type="evidence" value="ECO:0007669"/>
    <property type="project" value="UniProtKB-KW"/>
</dbReference>
<dbReference type="Gene3D" id="2.40.260.10">
    <property type="entry name" value="Sortase"/>
    <property type="match status" value="1"/>
</dbReference>
<evidence type="ECO:0000256" key="1">
    <source>
        <dbReference type="ARBA" id="ARBA00022801"/>
    </source>
</evidence>
<feature type="compositionally biased region" description="Low complexity" evidence="3">
    <location>
        <begin position="49"/>
        <end position="93"/>
    </location>
</feature>
<evidence type="ECO:0000313" key="5">
    <source>
        <dbReference type="Proteomes" id="UP000670475"/>
    </source>
</evidence>